<keyword evidence="3" id="KW-0067">ATP-binding</keyword>
<dbReference type="PANTHER" id="PTHR42788:SF2">
    <property type="entry name" value="ABC TRANSPORTER ATP-BINDING PROTEIN"/>
    <property type="match status" value="1"/>
</dbReference>
<dbReference type="AlphaFoldDB" id="A0A1I0YTW8"/>
<dbReference type="PANTHER" id="PTHR42788">
    <property type="entry name" value="TAURINE IMPORT ATP-BINDING PROTEIN-RELATED"/>
    <property type="match status" value="1"/>
</dbReference>
<dbReference type="InterPro" id="IPR003593">
    <property type="entry name" value="AAA+_ATPase"/>
</dbReference>
<evidence type="ECO:0000259" key="4">
    <source>
        <dbReference type="PROSITE" id="PS50893"/>
    </source>
</evidence>
<dbReference type="STRING" id="1120918.SAMN05216249_11165"/>
<dbReference type="SUPFAM" id="SSF52540">
    <property type="entry name" value="P-loop containing nucleoside triphosphate hydrolases"/>
    <property type="match status" value="1"/>
</dbReference>
<dbReference type="GO" id="GO:0016887">
    <property type="term" value="F:ATP hydrolysis activity"/>
    <property type="evidence" value="ECO:0007669"/>
    <property type="project" value="InterPro"/>
</dbReference>
<dbReference type="GO" id="GO:0005524">
    <property type="term" value="F:ATP binding"/>
    <property type="evidence" value="ECO:0007669"/>
    <property type="project" value="UniProtKB-KW"/>
</dbReference>
<evidence type="ECO:0000256" key="3">
    <source>
        <dbReference type="ARBA" id="ARBA00022840"/>
    </source>
</evidence>
<evidence type="ECO:0000256" key="2">
    <source>
        <dbReference type="ARBA" id="ARBA00022741"/>
    </source>
</evidence>
<dbReference type="SMART" id="SM00382">
    <property type="entry name" value="AAA"/>
    <property type="match status" value="1"/>
</dbReference>
<keyword evidence="2" id="KW-0547">Nucleotide-binding</keyword>
<dbReference type="PROSITE" id="PS50893">
    <property type="entry name" value="ABC_TRANSPORTER_2"/>
    <property type="match status" value="1"/>
</dbReference>
<dbReference type="InterPro" id="IPR017871">
    <property type="entry name" value="ABC_transporter-like_CS"/>
</dbReference>
<evidence type="ECO:0000313" key="5">
    <source>
        <dbReference type="EMBL" id="SFB16819.1"/>
    </source>
</evidence>
<dbReference type="InterPro" id="IPR003439">
    <property type="entry name" value="ABC_transporter-like_ATP-bd"/>
</dbReference>
<dbReference type="Proteomes" id="UP000198838">
    <property type="component" value="Unassembled WGS sequence"/>
</dbReference>
<dbReference type="PROSITE" id="PS00211">
    <property type="entry name" value="ABC_TRANSPORTER_1"/>
    <property type="match status" value="1"/>
</dbReference>
<gene>
    <name evidence="5" type="ORF">SAMN05216249_11165</name>
</gene>
<keyword evidence="6" id="KW-1185">Reference proteome</keyword>
<dbReference type="RefSeq" id="WP_092872717.1">
    <property type="nucleotide sequence ID" value="NZ_FOJY01000011.1"/>
</dbReference>
<dbReference type="InterPro" id="IPR027417">
    <property type="entry name" value="P-loop_NTPase"/>
</dbReference>
<dbReference type="InterPro" id="IPR050166">
    <property type="entry name" value="ABC_transporter_ATP-bind"/>
</dbReference>
<name>A0A1I0YTW8_9FIRM</name>
<evidence type="ECO:0000256" key="1">
    <source>
        <dbReference type="ARBA" id="ARBA00022448"/>
    </source>
</evidence>
<feature type="domain" description="ABC transporter" evidence="4">
    <location>
        <begin position="4"/>
        <end position="231"/>
    </location>
</feature>
<sequence>MILLKAVDISKKYGEKTIIESVNINLKKGETVSLLGVSGAGKTTLLHVLAGISPPDGGKVFLMEEDITKNPGKIAYMMQKDLLLEHKKIIDNVALPLIIKGKSKKEARKEAIKYFKDFGLDNTQYKYPSQLSGGMRQRAALLRTYLSSNKVALLDEPFSALDNITKSAIQKWYLDTIKKIDLSTIFITHDIDEAIYLSDRIYILKGKPATITDEIDLGNLKKDTEKDFNLTEKFLELKKMIISKLV</sequence>
<keyword evidence="1" id="KW-0813">Transport</keyword>
<dbReference type="EMBL" id="FOJY01000011">
    <property type="protein sequence ID" value="SFB16819.1"/>
    <property type="molecule type" value="Genomic_DNA"/>
</dbReference>
<dbReference type="OrthoDB" id="9801958at2"/>
<evidence type="ECO:0000313" key="6">
    <source>
        <dbReference type="Proteomes" id="UP000198838"/>
    </source>
</evidence>
<proteinExistence type="predicted"/>
<protein>
    <submittedName>
        <fullName evidence="5">ABC-type nitrate/sulfonate/bicarbonate transport system, ATPase component</fullName>
    </submittedName>
</protein>
<dbReference type="Gene3D" id="3.40.50.300">
    <property type="entry name" value="P-loop containing nucleotide triphosphate hydrolases"/>
    <property type="match status" value="1"/>
</dbReference>
<reference evidence="5 6" key="1">
    <citation type="submission" date="2016-10" db="EMBL/GenBank/DDBJ databases">
        <authorList>
            <person name="de Groot N.N."/>
        </authorList>
    </citation>
    <scope>NUCLEOTIDE SEQUENCE [LARGE SCALE GENOMIC DNA]</scope>
    <source>
        <strain evidence="5 6">DSM 5522</strain>
    </source>
</reference>
<accession>A0A1I0YTW8</accession>
<dbReference type="Pfam" id="PF00005">
    <property type="entry name" value="ABC_tran"/>
    <property type="match status" value="1"/>
</dbReference>
<organism evidence="5 6">
    <name type="scientific">Acetitomaculum ruminis DSM 5522</name>
    <dbReference type="NCBI Taxonomy" id="1120918"/>
    <lineage>
        <taxon>Bacteria</taxon>
        <taxon>Bacillati</taxon>
        <taxon>Bacillota</taxon>
        <taxon>Clostridia</taxon>
        <taxon>Lachnospirales</taxon>
        <taxon>Lachnospiraceae</taxon>
        <taxon>Acetitomaculum</taxon>
    </lineage>
</organism>